<dbReference type="Proteomes" id="UP000623467">
    <property type="component" value="Unassembled WGS sequence"/>
</dbReference>
<name>A0A8H6Z8U7_9AGAR</name>
<accession>A0A8H6Z8U7</accession>
<evidence type="ECO:0000313" key="1">
    <source>
        <dbReference type="EMBL" id="KAF7372922.1"/>
    </source>
</evidence>
<sequence length="161" mass="17932">MKTKQNESRLPRFRLHFSPAALLGHVHTVHYICHAAAHPVTLIRLLYLASLHKDIPPRQSDITHAIQYCTACRPAFRLSWAKEGSSVFRELPARDFFRIASSAQIIDIIVKLSLHLVCAGRLSTSSQLCFTAVLKIVDFSSGASFSESSRAAFTAAVCFQY</sequence>
<proteinExistence type="predicted"/>
<dbReference type="EMBL" id="JACAZH010000003">
    <property type="protein sequence ID" value="KAF7372922.1"/>
    <property type="molecule type" value="Genomic_DNA"/>
</dbReference>
<evidence type="ECO:0000313" key="2">
    <source>
        <dbReference type="Proteomes" id="UP000623467"/>
    </source>
</evidence>
<keyword evidence="2" id="KW-1185">Reference proteome</keyword>
<gene>
    <name evidence="1" type="ORF">MSAN_00498800</name>
</gene>
<organism evidence="1 2">
    <name type="scientific">Mycena sanguinolenta</name>
    <dbReference type="NCBI Taxonomy" id="230812"/>
    <lineage>
        <taxon>Eukaryota</taxon>
        <taxon>Fungi</taxon>
        <taxon>Dikarya</taxon>
        <taxon>Basidiomycota</taxon>
        <taxon>Agaricomycotina</taxon>
        <taxon>Agaricomycetes</taxon>
        <taxon>Agaricomycetidae</taxon>
        <taxon>Agaricales</taxon>
        <taxon>Marasmiineae</taxon>
        <taxon>Mycenaceae</taxon>
        <taxon>Mycena</taxon>
    </lineage>
</organism>
<reference evidence="1" key="1">
    <citation type="submission" date="2020-05" db="EMBL/GenBank/DDBJ databases">
        <title>Mycena genomes resolve the evolution of fungal bioluminescence.</title>
        <authorList>
            <person name="Tsai I.J."/>
        </authorList>
    </citation>
    <scope>NUCLEOTIDE SEQUENCE</scope>
    <source>
        <strain evidence="1">160909Yilan</strain>
    </source>
</reference>
<comment type="caution">
    <text evidence="1">The sequence shown here is derived from an EMBL/GenBank/DDBJ whole genome shotgun (WGS) entry which is preliminary data.</text>
</comment>
<dbReference type="AlphaFoldDB" id="A0A8H6Z8U7"/>
<protein>
    <submittedName>
        <fullName evidence="1">Uncharacterized protein</fullName>
    </submittedName>
</protein>